<organism evidence="2 3">
    <name type="scientific">Aspergillus ochraceoroseus</name>
    <dbReference type="NCBI Taxonomy" id="138278"/>
    <lineage>
        <taxon>Eukaryota</taxon>
        <taxon>Fungi</taxon>
        <taxon>Dikarya</taxon>
        <taxon>Ascomycota</taxon>
        <taxon>Pezizomycotina</taxon>
        <taxon>Eurotiomycetes</taxon>
        <taxon>Eurotiomycetidae</taxon>
        <taxon>Eurotiales</taxon>
        <taxon>Aspergillaceae</taxon>
        <taxon>Aspergillus</taxon>
        <taxon>Aspergillus subgen. Nidulantes</taxon>
    </lineage>
</organism>
<keyword evidence="3" id="KW-1185">Reference proteome</keyword>
<dbReference type="EMBL" id="JYKN01000353">
    <property type="protein sequence ID" value="KKK24730.1"/>
    <property type="molecule type" value="Genomic_DNA"/>
</dbReference>
<evidence type="ECO:0000313" key="2">
    <source>
        <dbReference type="EMBL" id="KKK24730.1"/>
    </source>
</evidence>
<comment type="caution">
    <text evidence="2">The sequence shown here is derived from an EMBL/GenBank/DDBJ whole genome shotgun (WGS) entry which is preliminary data.</text>
</comment>
<protein>
    <recommendedName>
        <fullName evidence="4">Kinetochore complex Sim4 subunit Fta1-domain-containing protein</fullName>
    </recommendedName>
</protein>
<dbReference type="Proteomes" id="UP000034947">
    <property type="component" value="Unassembled WGS sequence"/>
</dbReference>
<dbReference type="OrthoDB" id="8864979at2759"/>
<dbReference type="InterPro" id="IPR025204">
    <property type="entry name" value="CENP-L"/>
</dbReference>
<evidence type="ECO:0000256" key="1">
    <source>
        <dbReference type="SAM" id="MobiDB-lite"/>
    </source>
</evidence>
<evidence type="ECO:0008006" key="4">
    <source>
        <dbReference type="Google" id="ProtNLM"/>
    </source>
</evidence>
<name>A0A0F8X4Z4_9EURO</name>
<dbReference type="AlphaFoldDB" id="A0A0F8X4Z4"/>
<proteinExistence type="predicted"/>
<gene>
    <name evidence="2" type="ORF">AOCH_004214</name>
</gene>
<accession>A0A0F8X4Z4</accession>
<dbReference type="Pfam" id="PF13092">
    <property type="entry name" value="CENP-L"/>
    <property type="match status" value="1"/>
</dbReference>
<reference evidence="2 3" key="1">
    <citation type="submission" date="2015-02" db="EMBL/GenBank/DDBJ databases">
        <title>Draft Genome Sequences of Two Closely-Related Aflatoxigenic Aspergillus Species Obtained from the Cote d'Ivoire.</title>
        <authorList>
            <person name="Moore G.G."/>
            <person name="Beltz S.B."/>
            <person name="Mack B.M."/>
        </authorList>
    </citation>
    <scope>NUCLEOTIDE SEQUENCE [LARGE SCALE GENOMIC DNA]</scope>
    <source>
        <strain evidence="2 3">SRRC1432</strain>
    </source>
</reference>
<feature type="region of interest" description="Disordered" evidence="1">
    <location>
        <begin position="124"/>
        <end position="145"/>
    </location>
</feature>
<dbReference type="VEuPathDB" id="FungiDB:P175DRAFT_0556461"/>
<sequence length="373" mass="39962">MAQTSPHHLLNTSWTSHRLSPLHHGNEFETLLDNPTALDTYATRLRDHLTNSLANVQGWQAEEDAPTLSTIGALKSCTWATLSPLSDLGGQTHQTQREDHQAGILVTLEYENITYKAALLAAPTTSASEPKTKKNKKSNQKRKAESNSTYLPVLLTRLPRSLRESFTGFLSATFDTYCSLLRLPSKFMCAALETYVGGLSSRAEGNPSSSSALIEDVIKEMHLTLSFSPPISPALKSLNLSIPQASLTAFVRAAPSPSTIGSASGSGSVDDQGSSSVLSGLSAYLEKHLALDSGMRMGMGSAGEPFLGGEYVRLTRIACAGFVITGEGRVKLVAQARDGEGEEEEGRSERNRAALRASESLLRALLGRGVAEE</sequence>
<evidence type="ECO:0000313" key="3">
    <source>
        <dbReference type="Proteomes" id="UP000034947"/>
    </source>
</evidence>